<name>A0A6P1MGK6_9FIRM</name>
<evidence type="ECO:0000313" key="1">
    <source>
        <dbReference type="EMBL" id="QHI73182.1"/>
    </source>
</evidence>
<dbReference type="EMBL" id="CP047591">
    <property type="protein sequence ID" value="QHI73182.1"/>
    <property type="molecule type" value="Genomic_DNA"/>
</dbReference>
<proteinExistence type="predicted"/>
<sequence length="219" mass="24945">MVKLGYSVAVTGAMKSGKTSFLATLQSYEDESLEGVMLETDPEISLHKLIPKAPIVQVLAKDEKLKTITKHLLRSDADYLIMAEARDGTALDTVLRIASKGTRRLKLTFHERNPMNFPYDVAAEIILSMGGDMELIARRAAESFDYIFHFVQLKDKGQKRLKGIYEMFVDKETGKIMITQICAYDYKADDWRWRYKISRDKALAGMKKIRKVFCFFPGG</sequence>
<keyword evidence="2" id="KW-1185">Reference proteome</keyword>
<organism evidence="1 2">
    <name type="scientific">Aminipila terrae</name>
    <dbReference type="NCBI Taxonomy" id="2697030"/>
    <lineage>
        <taxon>Bacteria</taxon>
        <taxon>Bacillati</taxon>
        <taxon>Bacillota</taxon>
        <taxon>Clostridia</taxon>
        <taxon>Peptostreptococcales</taxon>
        <taxon>Anaerovoracaceae</taxon>
        <taxon>Aminipila</taxon>
    </lineage>
</organism>
<gene>
    <name evidence="1" type="ORF">Ami3637_13085</name>
</gene>
<dbReference type="SUPFAM" id="SSF52540">
    <property type="entry name" value="P-loop containing nucleoside triphosphate hydrolases"/>
    <property type="match status" value="1"/>
</dbReference>
<evidence type="ECO:0000313" key="2">
    <source>
        <dbReference type="Proteomes" id="UP000463883"/>
    </source>
</evidence>
<dbReference type="Proteomes" id="UP000463883">
    <property type="component" value="Chromosome"/>
</dbReference>
<accession>A0A6P1MGK6</accession>
<dbReference type="AlphaFoldDB" id="A0A6P1MGK6"/>
<dbReference type="KEGG" id="amic:Ami3637_13085"/>
<dbReference type="RefSeq" id="WP_162362948.1">
    <property type="nucleotide sequence ID" value="NZ_CP047591.1"/>
</dbReference>
<protein>
    <submittedName>
        <fullName evidence="1">Uncharacterized protein</fullName>
    </submittedName>
</protein>
<reference evidence="1 2" key="1">
    <citation type="submission" date="2020-01" db="EMBL/GenBank/DDBJ databases">
        <title>Genomic analysis of Aminipila sp. CBA3637.</title>
        <authorList>
            <person name="Kim Y.B."/>
            <person name="Roh S.W."/>
        </authorList>
    </citation>
    <scope>NUCLEOTIDE SEQUENCE [LARGE SCALE GENOMIC DNA]</scope>
    <source>
        <strain evidence="1 2">CBA3637</strain>
    </source>
</reference>
<dbReference type="Gene3D" id="3.40.50.300">
    <property type="entry name" value="P-loop containing nucleotide triphosphate hydrolases"/>
    <property type="match status" value="1"/>
</dbReference>
<dbReference type="InterPro" id="IPR027417">
    <property type="entry name" value="P-loop_NTPase"/>
</dbReference>